<feature type="domain" description="THIF-type NAD/FAD binding fold" evidence="1">
    <location>
        <begin position="313"/>
        <end position="538"/>
    </location>
</feature>
<dbReference type="InterPro" id="IPR000594">
    <property type="entry name" value="ThiF_NAD_FAD-bd"/>
</dbReference>
<dbReference type="InterPro" id="IPR042523">
    <property type="entry name" value="Atg7_N_2"/>
</dbReference>
<organism evidence="3 4">
    <name type="scientific">Tritrichomonas musculus</name>
    <dbReference type="NCBI Taxonomy" id="1915356"/>
    <lineage>
        <taxon>Eukaryota</taxon>
        <taxon>Metamonada</taxon>
        <taxon>Parabasalia</taxon>
        <taxon>Tritrichomonadida</taxon>
        <taxon>Tritrichomonadidae</taxon>
        <taxon>Tritrichomonas</taxon>
    </lineage>
</organism>
<dbReference type="Gene3D" id="3.40.140.100">
    <property type="entry name" value="Ubiquitin-like modifier-activating enzyme ATG7 C-terminal domain"/>
    <property type="match status" value="1"/>
</dbReference>
<evidence type="ECO:0000259" key="1">
    <source>
        <dbReference type="Pfam" id="PF00899"/>
    </source>
</evidence>
<accession>A0ABR2GVG1</accession>
<dbReference type="PANTHER" id="PTHR10953">
    <property type="entry name" value="UBIQUITIN-ACTIVATING ENZYME E1"/>
    <property type="match status" value="1"/>
</dbReference>
<evidence type="ECO:0000259" key="2">
    <source>
        <dbReference type="Pfam" id="PF16420"/>
    </source>
</evidence>
<dbReference type="Gene3D" id="3.40.50.720">
    <property type="entry name" value="NAD(P)-binding Rossmann-like Domain"/>
    <property type="match status" value="1"/>
</dbReference>
<dbReference type="Pfam" id="PF16420">
    <property type="entry name" value="ATG7_N"/>
    <property type="match status" value="1"/>
</dbReference>
<comment type="caution">
    <text evidence="3">The sequence shown here is derived from an EMBL/GenBank/DDBJ whole genome shotgun (WGS) entry which is preliminary data.</text>
</comment>
<dbReference type="Proteomes" id="UP001470230">
    <property type="component" value="Unassembled WGS sequence"/>
</dbReference>
<evidence type="ECO:0000313" key="3">
    <source>
        <dbReference type="EMBL" id="KAK8837651.1"/>
    </source>
</evidence>
<name>A0ABR2GVG1_9EUKA</name>
<dbReference type="InterPro" id="IPR035985">
    <property type="entry name" value="Ubiquitin-activating_enz"/>
</dbReference>
<dbReference type="InterPro" id="IPR045886">
    <property type="entry name" value="ThiF/MoeB/HesA"/>
</dbReference>
<keyword evidence="4" id="KW-1185">Reference proteome</keyword>
<protein>
    <recommendedName>
        <fullName evidence="5">Ubiquitin-like modifier-activating enzyme ATG7</fullName>
    </recommendedName>
</protein>
<reference evidence="3 4" key="1">
    <citation type="submission" date="2024-04" db="EMBL/GenBank/DDBJ databases">
        <title>Tritrichomonas musculus Genome.</title>
        <authorList>
            <person name="Alves-Ferreira E."/>
            <person name="Grigg M."/>
            <person name="Lorenzi H."/>
            <person name="Galac M."/>
        </authorList>
    </citation>
    <scope>NUCLEOTIDE SEQUENCE [LARGE SCALE GENOMIC DNA]</scope>
    <source>
        <strain evidence="3 4">EAF2021</strain>
    </source>
</reference>
<sequence>MTFQNTNLIIEPSFWHTLSKKKLNDMMLDERPFDATAYFQCGKTTGAPSYAFLNEESFLTSNQENQENQTISNFTHYLNYTANFPIQITLVNTKNNFIALDRKSILSDISKSIYDAIESKSWLTNPSLLLGSALTVYGDLKKWQFFYCFAFPEVSPVSVAISDQKELVQGEDEILNIKLNKENCPSWVFALDPTDNLKPIPVSSATSESTFVVIDPSTTDKLGWPVHLLSYAICKTFNVNQFKLIRLNCKPLQCTVHLPETSLSEVLNSGIESFTSKIIGWRLNKKKPFFVDLSSTMDPLSLFKSASYLNLRLMKWRMAPQLDVDKLHLQRALLIGCGTLGCNVARDLLGWGVRKFTLIDYGKVSFSNPPRQPLFTFEDCLNGGKPKSEAAAEELRRICPDVEVNYDGFEIPMPGHHCSEESFEKVKESVEKLDNMMQNHDVTFLLTDTRESRWLPTVIGAARGKLCISIALGFDTFSVVRSGSKNCGCYFCNDVVAPVDSMTDRTLDMQCTVTRPGMAPLASSIGVELWASIMQHPDGKDAKGDTDSILGAIPHQIRGFVNNWSFIPIVGERFKSCVGCSEKIVEAYLKDGAKFVMRAMNESNYLEDLSGITEMKAEMANVDCEWVDE</sequence>
<dbReference type="EMBL" id="JAPFFF010000058">
    <property type="protein sequence ID" value="KAK8837651.1"/>
    <property type="molecule type" value="Genomic_DNA"/>
</dbReference>
<dbReference type="PANTHER" id="PTHR10953:SF3">
    <property type="entry name" value="UBIQUITIN-LIKE MODIFIER-ACTIVATING ENZYME ATG7"/>
    <property type="match status" value="1"/>
</dbReference>
<dbReference type="Gene3D" id="3.40.140.70">
    <property type="entry name" value="Ubiquitin-like modifier-activating enzyme ATG7 N-terminal domain"/>
    <property type="match status" value="1"/>
</dbReference>
<evidence type="ECO:0000313" key="4">
    <source>
        <dbReference type="Proteomes" id="UP001470230"/>
    </source>
</evidence>
<evidence type="ECO:0008006" key="5">
    <source>
        <dbReference type="Google" id="ProtNLM"/>
    </source>
</evidence>
<dbReference type="SUPFAM" id="SSF69572">
    <property type="entry name" value="Activating enzymes of the ubiquitin-like proteins"/>
    <property type="match status" value="1"/>
</dbReference>
<proteinExistence type="predicted"/>
<dbReference type="InterPro" id="IPR032197">
    <property type="entry name" value="Atg7_N"/>
</dbReference>
<feature type="domain" description="Ubiquitin-like modifier-activating enzyme Atg7 N-terminal" evidence="2">
    <location>
        <begin position="1"/>
        <end position="297"/>
    </location>
</feature>
<gene>
    <name evidence="3" type="ORF">M9Y10_036184</name>
</gene>
<dbReference type="InterPro" id="IPR042522">
    <property type="entry name" value="Atg7_N_1"/>
</dbReference>
<dbReference type="Pfam" id="PF00899">
    <property type="entry name" value="ThiF"/>
    <property type="match status" value="1"/>
</dbReference>